<dbReference type="Proteomes" id="UP001146067">
    <property type="component" value="Unassembled WGS sequence"/>
</dbReference>
<evidence type="ECO:0000256" key="2">
    <source>
        <dbReference type="SAM" id="SignalP"/>
    </source>
</evidence>
<proteinExistence type="predicted"/>
<keyword evidence="4" id="KW-1185">Reference proteome</keyword>
<name>A0A9X3PBD4_9ACTN</name>
<dbReference type="InterPro" id="IPR013517">
    <property type="entry name" value="FG-GAP"/>
</dbReference>
<dbReference type="EMBL" id="JAPZVP010000021">
    <property type="protein sequence ID" value="MDA1362226.1"/>
    <property type="molecule type" value="Genomic_DNA"/>
</dbReference>
<dbReference type="InterPro" id="IPR006311">
    <property type="entry name" value="TAT_signal"/>
</dbReference>
<sequence length="1012" mass="107743">MSPDSPRARRAGLRLLAAAAAGCTAAAAFAVPASAVEIPGISGDPVASVHLAPDFNGAESAPSTMTVDYVRAVADDTTTHAVVSELVFDDPYGVLDLTTEDPACEVSEPATIVCSADAEPHTDFVFNLAPVPNAEDAAIDYTFKATVDGIEVENSTGEYRVIADYDVHHPYAHGDVAVSGVVEDTFTKVNPVFYQDFDLAPTTAAVVVTFSNPLPGGGIDPSELADAIDFFPNCRTTYEGSGSTLTQTGIVCVITDVPDAKGQFLTLTKAVDYRIANGVVGPLDVCRCTYSVETINAATLAEEYDNLSWVPATGTKLGLATAPAGWEGGEDSIAYYSGAVTITTADNTYDLEAEETFLKGMVGDTVTVTTEIANNGPGATQDLNEESGSYLLRAQLPEGTELVRVDSDGGGLWECYDAGELDAVYAATPDTALERFDFACTVDEFGYNETPDLTFTVKLTDTTAFQGAIEVGAVYGDGEYEGDPSNDFALIYNDAHAARYDYNQDDHEDLLVVRKSDGALVLYKGTSSGKYLAGVVVGSDWGKMDIVMAGDLTGDGIPDLLARDNKLGNLWTYPGNGSGGFKSRIFVGNGWGKMGQIAVGNFDGDGNPDIFATSFTDGNMYYYPGLGDGKFGARVFWSEFWNGMDVISSVGDLDDDGYDEFLSRWNYDGRYYLYASTGGVIELDPSLYVGDDTRRFDQVVGVGDLTRDGTPDIVAPNLRNGQLIRYTIDTEWSGYDPGTVIGSSGWNAMRLPVIQLDRTYDYDYNGFSDVVAQRKSDKDLYLYWGTTTGIGSRWNLCDNCTGITSASAGGDYNSDGRTDLLYRTSTGDLYVAPGLDTGEAGFANAIRVGSGWNSMSAITGGHDFNSDGKDDLVARASSTGYLYLYPGNGNGTFGSRKQIGTGWNGMREISAVGDMNHDGYADVLAVRSSNSCLYLYAGNGNGTVKSGVEVTCGWGGYDQITGVGDFNRDGHADWLARRTSDGALYLYKGNGSGGYGSRQQIGTGWNGMSYLA</sequence>
<evidence type="ECO:0000313" key="3">
    <source>
        <dbReference type="EMBL" id="MDA1362226.1"/>
    </source>
</evidence>
<accession>A0A9X3PBD4</accession>
<dbReference type="PANTHER" id="PTHR44103">
    <property type="entry name" value="PROPROTEIN CONVERTASE P"/>
    <property type="match status" value="1"/>
</dbReference>
<dbReference type="PANTHER" id="PTHR44103:SF1">
    <property type="entry name" value="PROPROTEIN CONVERTASE P"/>
    <property type="match status" value="1"/>
</dbReference>
<dbReference type="Gene3D" id="2.130.10.130">
    <property type="entry name" value="Integrin alpha, N-terminal"/>
    <property type="match status" value="2"/>
</dbReference>
<comment type="caution">
    <text evidence="3">The sequence shown here is derived from an EMBL/GenBank/DDBJ whole genome shotgun (WGS) entry which is preliminary data.</text>
</comment>
<feature type="chain" id="PRO_5040758590" evidence="2">
    <location>
        <begin position="31"/>
        <end position="1012"/>
    </location>
</feature>
<dbReference type="AlphaFoldDB" id="A0A9X3PBD4"/>
<dbReference type="SUPFAM" id="SSF69318">
    <property type="entry name" value="Integrin alpha N-terminal domain"/>
    <property type="match status" value="2"/>
</dbReference>
<dbReference type="Pfam" id="PF13517">
    <property type="entry name" value="FG-GAP_3"/>
    <property type="match status" value="2"/>
</dbReference>
<dbReference type="PROSITE" id="PS51318">
    <property type="entry name" value="TAT"/>
    <property type="match status" value="1"/>
</dbReference>
<reference evidence="3" key="1">
    <citation type="submission" date="2022-12" db="EMBL/GenBank/DDBJ databases">
        <title>Gycomyces niveus sp.nov.,a novel actinomycete isolated from soil in Shouguan.</title>
        <authorList>
            <person name="Yang X."/>
        </authorList>
    </citation>
    <scope>NUCLEOTIDE SEQUENCE</scope>
    <source>
        <strain evidence="3">NEAU-A15</strain>
    </source>
</reference>
<evidence type="ECO:0000313" key="4">
    <source>
        <dbReference type="Proteomes" id="UP001146067"/>
    </source>
</evidence>
<evidence type="ECO:0000256" key="1">
    <source>
        <dbReference type="ARBA" id="ARBA00022729"/>
    </source>
</evidence>
<organism evidence="3 4">
    <name type="scientific">Glycomyces luteolus</name>
    <dbReference type="NCBI Taxonomy" id="2670330"/>
    <lineage>
        <taxon>Bacteria</taxon>
        <taxon>Bacillati</taxon>
        <taxon>Actinomycetota</taxon>
        <taxon>Actinomycetes</taxon>
        <taxon>Glycomycetales</taxon>
        <taxon>Glycomycetaceae</taxon>
        <taxon>Glycomyces</taxon>
    </lineage>
</organism>
<gene>
    <name evidence="3" type="ORF">O1R50_21555</name>
</gene>
<feature type="signal peptide" evidence="2">
    <location>
        <begin position="1"/>
        <end position="30"/>
    </location>
</feature>
<dbReference type="InterPro" id="IPR028994">
    <property type="entry name" value="Integrin_alpha_N"/>
</dbReference>
<keyword evidence="1 2" id="KW-0732">Signal</keyword>
<dbReference type="RefSeq" id="WP_270112286.1">
    <property type="nucleotide sequence ID" value="NZ_JAPZVP010000021.1"/>
</dbReference>
<protein>
    <submittedName>
        <fullName evidence="3">VCBS repeat-containing protein</fullName>
    </submittedName>
</protein>